<accession>X0XYU5</accession>
<proteinExistence type="predicted"/>
<comment type="caution">
    <text evidence="2">The sequence shown here is derived from an EMBL/GenBank/DDBJ whole genome shotgun (WGS) entry which is preliminary data.</text>
</comment>
<sequence length="62" mass="6645">SLLSGRGDLNPGPHGPEPCALSGLRYAPKASRIIAQKPAIDKSGQLWYTLSNLKINDADQDE</sequence>
<protein>
    <submittedName>
        <fullName evidence="2">Uncharacterized protein</fullName>
    </submittedName>
</protein>
<dbReference type="AlphaFoldDB" id="X0XYU5"/>
<evidence type="ECO:0000256" key="1">
    <source>
        <dbReference type="SAM" id="MobiDB-lite"/>
    </source>
</evidence>
<evidence type="ECO:0000313" key="2">
    <source>
        <dbReference type="EMBL" id="GAG48599.1"/>
    </source>
</evidence>
<feature type="region of interest" description="Disordered" evidence="1">
    <location>
        <begin position="1"/>
        <end position="21"/>
    </location>
</feature>
<organism evidence="2">
    <name type="scientific">marine sediment metagenome</name>
    <dbReference type="NCBI Taxonomy" id="412755"/>
    <lineage>
        <taxon>unclassified sequences</taxon>
        <taxon>metagenomes</taxon>
        <taxon>ecological metagenomes</taxon>
    </lineage>
</organism>
<gene>
    <name evidence="2" type="ORF">S01H1_85242</name>
</gene>
<name>X0XYU5_9ZZZZ</name>
<feature type="non-terminal residue" evidence="2">
    <location>
        <position position="1"/>
    </location>
</feature>
<dbReference type="EMBL" id="BARS01058461">
    <property type="protein sequence ID" value="GAG48599.1"/>
    <property type="molecule type" value="Genomic_DNA"/>
</dbReference>
<reference evidence="2" key="1">
    <citation type="journal article" date="2014" name="Front. Microbiol.">
        <title>High frequency of phylogenetically diverse reductive dehalogenase-homologous genes in deep subseafloor sedimentary metagenomes.</title>
        <authorList>
            <person name="Kawai M."/>
            <person name="Futagami T."/>
            <person name="Toyoda A."/>
            <person name="Takaki Y."/>
            <person name="Nishi S."/>
            <person name="Hori S."/>
            <person name="Arai W."/>
            <person name="Tsubouchi T."/>
            <person name="Morono Y."/>
            <person name="Uchiyama I."/>
            <person name="Ito T."/>
            <person name="Fujiyama A."/>
            <person name="Inagaki F."/>
            <person name="Takami H."/>
        </authorList>
    </citation>
    <scope>NUCLEOTIDE SEQUENCE</scope>
    <source>
        <strain evidence="2">Expedition CK06-06</strain>
    </source>
</reference>